<dbReference type="Proteomes" id="UP000323597">
    <property type="component" value="Chromosome A02"/>
</dbReference>
<feature type="region of interest" description="Disordered" evidence="1">
    <location>
        <begin position="1"/>
        <end position="72"/>
    </location>
</feature>
<evidence type="ECO:0000256" key="1">
    <source>
        <dbReference type="SAM" id="MobiDB-lite"/>
    </source>
</evidence>
<dbReference type="AlphaFoldDB" id="A0A5D3A5W8"/>
<sequence>MKNQKESPPFRRIQFKRRRIPAIPTIQGSDAQRSTGGDFHFGAKDGQSRSSGVECAAEARGQQKERCGAEAS</sequence>
<accession>A0A5D3A5W8</accession>
<gene>
    <name evidence="2" type="ORF">E1A91_A02G108000v1</name>
</gene>
<dbReference type="EMBL" id="CM017637">
    <property type="protein sequence ID" value="TYJ46262.1"/>
    <property type="molecule type" value="Genomic_DNA"/>
</dbReference>
<proteinExistence type="predicted"/>
<name>A0A5D3A5W8_GOSMU</name>
<feature type="compositionally biased region" description="Basic and acidic residues" evidence="1">
    <location>
        <begin position="61"/>
        <end position="72"/>
    </location>
</feature>
<protein>
    <submittedName>
        <fullName evidence="2">Uncharacterized protein</fullName>
    </submittedName>
</protein>
<feature type="compositionally biased region" description="Polar residues" evidence="1">
    <location>
        <begin position="26"/>
        <end position="35"/>
    </location>
</feature>
<reference evidence="2 3" key="1">
    <citation type="submission" date="2019-07" db="EMBL/GenBank/DDBJ databases">
        <title>WGS assembly of Gossypium mustelinum.</title>
        <authorList>
            <person name="Chen Z.J."/>
            <person name="Sreedasyam A."/>
            <person name="Ando A."/>
            <person name="Song Q."/>
            <person name="De L."/>
            <person name="Hulse-Kemp A."/>
            <person name="Ding M."/>
            <person name="Ye W."/>
            <person name="Kirkbride R."/>
            <person name="Jenkins J."/>
            <person name="Plott C."/>
            <person name="Lovell J."/>
            <person name="Lin Y.-M."/>
            <person name="Vaughn R."/>
            <person name="Liu B."/>
            <person name="Li W."/>
            <person name="Simpson S."/>
            <person name="Scheffler B."/>
            <person name="Saski C."/>
            <person name="Grover C."/>
            <person name="Hu G."/>
            <person name="Conover J."/>
            <person name="Carlson J."/>
            <person name="Shu S."/>
            <person name="Boston L."/>
            <person name="Williams M."/>
            <person name="Peterson D."/>
            <person name="Mcgee K."/>
            <person name="Jones D."/>
            <person name="Wendel J."/>
            <person name="Stelly D."/>
            <person name="Grimwood J."/>
            <person name="Schmutz J."/>
        </authorList>
    </citation>
    <scope>NUCLEOTIDE SEQUENCE [LARGE SCALE GENOMIC DNA]</scope>
    <source>
        <strain evidence="2">1408120.09</strain>
    </source>
</reference>
<organism evidence="2 3">
    <name type="scientific">Gossypium mustelinum</name>
    <name type="common">Cotton</name>
    <name type="synonym">Gossypium caicoense</name>
    <dbReference type="NCBI Taxonomy" id="34275"/>
    <lineage>
        <taxon>Eukaryota</taxon>
        <taxon>Viridiplantae</taxon>
        <taxon>Streptophyta</taxon>
        <taxon>Embryophyta</taxon>
        <taxon>Tracheophyta</taxon>
        <taxon>Spermatophyta</taxon>
        <taxon>Magnoliopsida</taxon>
        <taxon>eudicotyledons</taxon>
        <taxon>Gunneridae</taxon>
        <taxon>Pentapetalae</taxon>
        <taxon>rosids</taxon>
        <taxon>malvids</taxon>
        <taxon>Malvales</taxon>
        <taxon>Malvaceae</taxon>
        <taxon>Malvoideae</taxon>
        <taxon>Gossypium</taxon>
    </lineage>
</organism>
<evidence type="ECO:0000313" key="2">
    <source>
        <dbReference type="EMBL" id="TYJ46262.1"/>
    </source>
</evidence>
<keyword evidence="3" id="KW-1185">Reference proteome</keyword>
<evidence type="ECO:0000313" key="3">
    <source>
        <dbReference type="Proteomes" id="UP000323597"/>
    </source>
</evidence>